<evidence type="ECO:0000313" key="2">
    <source>
        <dbReference type="EMBL" id="GAM41990.1"/>
    </source>
</evidence>
<organism evidence="2 3">
    <name type="scientific">Talaromyces pinophilus</name>
    <name type="common">Penicillium pinophilum</name>
    <dbReference type="NCBI Taxonomy" id="128442"/>
    <lineage>
        <taxon>Eukaryota</taxon>
        <taxon>Fungi</taxon>
        <taxon>Dikarya</taxon>
        <taxon>Ascomycota</taxon>
        <taxon>Pezizomycotina</taxon>
        <taxon>Eurotiomycetes</taxon>
        <taxon>Eurotiomycetidae</taxon>
        <taxon>Eurotiales</taxon>
        <taxon>Trichocomaceae</taxon>
        <taxon>Talaromyces</taxon>
        <taxon>Talaromyces sect. Talaromyces</taxon>
    </lineage>
</organism>
<feature type="region of interest" description="Disordered" evidence="1">
    <location>
        <begin position="33"/>
        <end position="79"/>
    </location>
</feature>
<dbReference type="PANTHER" id="PTHR37540:SF5">
    <property type="entry name" value="TRANSCRIPTION FACTOR DOMAIN-CONTAINING PROTEIN"/>
    <property type="match status" value="1"/>
</dbReference>
<feature type="compositionally biased region" description="Basic residues" evidence="1">
    <location>
        <begin position="34"/>
        <end position="54"/>
    </location>
</feature>
<protein>
    <submittedName>
        <fullName evidence="2">Uncharacterized protein</fullName>
    </submittedName>
</protein>
<gene>
    <name evidence="2" type="ORF">TCE0_043r15566</name>
</gene>
<keyword evidence="3" id="KW-1185">Reference proteome</keyword>
<dbReference type="AlphaFoldDB" id="A0A0B8MY68"/>
<proteinExistence type="predicted"/>
<name>A0A0B8MY68_TALPI</name>
<evidence type="ECO:0000256" key="1">
    <source>
        <dbReference type="SAM" id="MobiDB-lite"/>
    </source>
</evidence>
<dbReference type="EMBL" id="DF933839">
    <property type="protein sequence ID" value="GAM41990.1"/>
    <property type="molecule type" value="Genomic_DNA"/>
</dbReference>
<sequence>MATAGMQKSPMLALEFVNITNPVEIHDPQNQSMIRRKARKRDTKKTLSRQKKSQIIKTSQSLGLRNDEPPEQDVSSGAYSRPRFDITTSYPAGPFPMKLSSRAAQIVTFVMQGGDGNYCPLKELWWNMGLLDSTAFLITLANASRVIGRYTPCGVQETPEAITYYTRSVRALQRRIDSLEERLSEGVIVAVLEFAYYDFVSQNLPRWLIHMNGFHAIIARRGGIQTLKSSYMIQLLCFWIDVSGSFIFDRKPYFAPPYHLLHDMKQTSPPSPLLVEWIDNLPELLEAIAFSCEAANLAAFIDTHFNGCQVMEDDKFLSRTFNIYVHKLLSLPRLDDFPETGLFTPHLVVQEAREIDWTPYLNLRLWVLAIAALAADGKEVQWYVHEICGTTTQLGLLDWDEVLDILRQILWMGETFKNEEKSIRENFELVDSF</sequence>
<dbReference type="Pfam" id="PF11951">
    <property type="entry name" value="Fungal_trans_2"/>
    <property type="match status" value="1"/>
</dbReference>
<dbReference type="Proteomes" id="UP000053095">
    <property type="component" value="Unassembled WGS sequence"/>
</dbReference>
<dbReference type="InterPro" id="IPR021858">
    <property type="entry name" value="Fun_TF"/>
</dbReference>
<evidence type="ECO:0000313" key="3">
    <source>
        <dbReference type="Proteomes" id="UP000053095"/>
    </source>
</evidence>
<accession>A0A0B8MY68</accession>
<reference evidence="3" key="1">
    <citation type="journal article" date="2015" name="Genome Announc.">
        <title>Draft genome sequence of Talaromyces cellulolyticus strain Y-94, a source of lignocellulosic biomass-degrading enzymes.</title>
        <authorList>
            <person name="Fujii T."/>
            <person name="Koike H."/>
            <person name="Sawayama S."/>
            <person name="Yano S."/>
            <person name="Inoue H."/>
        </authorList>
    </citation>
    <scope>NUCLEOTIDE SEQUENCE [LARGE SCALE GENOMIC DNA]</scope>
    <source>
        <strain evidence="3">Y-94</strain>
    </source>
</reference>
<dbReference type="PANTHER" id="PTHR37540">
    <property type="entry name" value="TRANSCRIPTION FACTOR (ACR-2), PUTATIVE-RELATED-RELATED"/>
    <property type="match status" value="1"/>
</dbReference>